<comment type="caution">
    <text evidence="2">The sequence shown here is derived from an EMBL/GenBank/DDBJ whole genome shotgun (WGS) entry which is preliminary data.</text>
</comment>
<accession>A0AAW8DV03</accession>
<dbReference type="InterPro" id="IPR036291">
    <property type="entry name" value="NAD(P)-bd_dom_sf"/>
</dbReference>
<dbReference type="FunFam" id="3.40.50.720:FF:000311">
    <property type="entry name" value="Ornithine cyclodeaminase"/>
    <property type="match status" value="1"/>
</dbReference>
<dbReference type="Gene3D" id="3.40.50.720">
    <property type="entry name" value="NAD(P)-binding Rossmann-like Domain"/>
    <property type="match status" value="1"/>
</dbReference>
<keyword evidence="2" id="KW-0456">Lyase</keyword>
<evidence type="ECO:0000256" key="1">
    <source>
        <dbReference type="ARBA" id="ARBA00008903"/>
    </source>
</evidence>
<dbReference type="GO" id="GO:0016491">
    <property type="term" value="F:oxidoreductase activity"/>
    <property type="evidence" value="ECO:0007669"/>
    <property type="project" value="UniProtKB-ARBA"/>
</dbReference>
<gene>
    <name evidence="2" type="ORF">J2W25_002307</name>
</gene>
<dbReference type="AlphaFoldDB" id="A0AAW8DV03"/>
<dbReference type="GO" id="GO:0005737">
    <property type="term" value="C:cytoplasm"/>
    <property type="evidence" value="ECO:0007669"/>
    <property type="project" value="TreeGrafter"/>
</dbReference>
<dbReference type="PANTHER" id="PTHR13812:SF19">
    <property type="entry name" value="KETIMINE REDUCTASE MU-CRYSTALLIN"/>
    <property type="match status" value="1"/>
</dbReference>
<dbReference type="PIRSF" id="PIRSF001439">
    <property type="entry name" value="CryM"/>
    <property type="match status" value="1"/>
</dbReference>
<dbReference type="RefSeq" id="WP_307636805.1">
    <property type="nucleotide sequence ID" value="NZ_JAUSRR010000003.1"/>
</dbReference>
<dbReference type="PANTHER" id="PTHR13812">
    <property type="entry name" value="KETIMINE REDUCTASE MU-CRYSTALLIN"/>
    <property type="match status" value="1"/>
</dbReference>
<dbReference type="GO" id="GO:0008473">
    <property type="term" value="F:ornithine cyclodeaminase activity"/>
    <property type="evidence" value="ECO:0007669"/>
    <property type="project" value="UniProtKB-EC"/>
</dbReference>
<dbReference type="Proteomes" id="UP001244295">
    <property type="component" value="Unassembled WGS sequence"/>
</dbReference>
<organism evidence="2 3">
    <name type="scientific">Variovorax boronicumulans</name>
    <dbReference type="NCBI Taxonomy" id="436515"/>
    <lineage>
        <taxon>Bacteria</taxon>
        <taxon>Pseudomonadati</taxon>
        <taxon>Pseudomonadota</taxon>
        <taxon>Betaproteobacteria</taxon>
        <taxon>Burkholderiales</taxon>
        <taxon>Comamonadaceae</taxon>
        <taxon>Variovorax</taxon>
    </lineage>
</organism>
<reference evidence="2" key="1">
    <citation type="submission" date="2023-07" db="EMBL/GenBank/DDBJ databases">
        <title>Sorghum-associated microbial communities from plants grown in Nebraska, USA.</title>
        <authorList>
            <person name="Schachtman D."/>
        </authorList>
    </citation>
    <scope>NUCLEOTIDE SEQUENCE</scope>
    <source>
        <strain evidence="2">DS2795</strain>
    </source>
</reference>
<proteinExistence type="inferred from homology"/>
<dbReference type="EMBL" id="JAUSRR010000003">
    <property type="protein sequence ID" value="MDP9923286.1"/>
    <property type="molecule type" value="Genomic_DNA"/>
</dbReference>
<evidence type="ECO:0000313" key="3">
    <source>
        <dbReference type="Proteomes" id="UP001244295"/>
    </source>
</evidence>
<name>A0AAW8DV03_9BURK</name>
<dbReference type="Pfam" id="PF02423">
    <property type="entry name" value="OCD_Mu_crystall"/>
    <property type="match status" value="1"/>
</dbReference>
<dbReference type="GO" id="GO:0019752">
    <property type="term" value="P:carboxylic acid metabolic process"/>
    <property type="evidence" value="ECO:0007669"/>
    <property type="project" value="UniProtKB-ARBA"/>
</dbReference>
<comment type="similarity">
    <text evidence="1">Belongs to the ornithine cyclodeaminase/mu-crystallin family.</text>
</comment>
<dbReference type="InterPro" id="IPR003462">
    <property type="entry name" value="ODC_Mu_crystall"/>
</dbReference>
<dbReference type="EC" id="4.3.1.12" evidence="2"/>
<sequence length="323" mass="34144">MMLLDAQALRTVLDLPGCIEAMRRVFIDTANGGFHAPLRSRVRPAGESPNGMTLMPSLRTTAPRRWCLKEMVVTPANAARGLDPLQGVVVLHDGEDGRVLAIADAPALTTLRTAATTALATRTFARSDARTVAVIGTGAQGGTHIAALRTILPFAHIRLWGRTPERAAALARSTGCEAMPSIEAAVRDADVVCTVTAAIDPFLRPEWLKPGCHVNAVGSSTPAACEIEPALMAKASLFVDRRDAALAESGDVRRALAAGAIGEDHIRAELGDVLCGRHPGRRSDSEITLYKSLGFGALDLAALELAIDNAQARGLGVQLEWSR</sequence>
<dbReference type="SUPFAM" id="SSF51735">
    <property type="entry name" value="NAD(P)-binding Rossmann-fold domains"/>
    <property type="match status" value="1"/>
</dbReference>
<evidence type="ECO:0000313" key="2">
    <source>
        <dbReference type="EMBL" id="MDP9923286.1"/>
    </source>
</evidence>
<protein>
    <submittedName>
        <fullName evidence="2">Ornithine cyclodeaminase</fullName>
        <ecNumber evidence="2">4.3.1.12</ecNumber>
    </submittedName>
</protein>
<dbReference type="Gene3D" id="3.30.1780.10">
    <property type="entry name" value="ornithine cyclodeaminase, domain 1"/>
    <property type="match status" value="1"/>
</dbReference>
<dbReference type="InterPro" id="IPR023401">
    <property type="entry name" value="ODC_N"/>
</dbReference>